<dbReference type="Pfam" id="PF00069">
    <property type="entry name" value="Pkinase"/>
    <property type="match status" value="1"/>
</dbReference>
<dbReference type="PANTHER" id="PTHR43671">
    <property type="entry name" value="SERINE/THREONINE-PROTEIN KINASE NEK"/>
    <property type="match status" value="1"/>
</dbReference>
<name>A0A8B6HU03_MYTGA</name>
<keyword evidence="4" id="KW-0067">ATP-binding</keyword>
<gene>
    <name evidence="6" type="ORF">MGAL_10B025435</name>
</gene>
<dbReference type="EC" id="2.7.11.1" evidence="6"/>
<evidence type="ECO:0000256" key="4">
    <source>
        <dbReference type="ARBA" id="ARBA00022840"/>
    </source>
</evidence>
<dbReference type="InterPro" id="IPR050660">
    <property type="entry name" value="NEK_Ser/Thr_kinase"/>
</dbReference>
<dbReference type="Proteomes" id="UP000596742">
    <property type="component" value="Unassembled WGS sequence"/>
</dbReference>
<dbReference type="SMART" id="SM00219">
    <property type="entry name" value="TyrKc"/>
    <property type="match status" value="1"/>
</dbReference>
<feature type="domain" description="Protein kinase" evidence="5">
    <location>
        <begin position="1"/>
        <end position="181"/>
    </location>
</feature>
<protein>
    <submittedName>
        <fullName evidence="6">NIMA (Never in mitosis gene a)-related kinase</fullName>
        <ecNumber evidence="6">2.7.11.1</ecNumber>
    </submittedName>
</protein>
<dbReference type="GO" id="GO:1902749">
    <property type="term" value="P:regulation of cell cycle G2/M phase transition"/>
    <property type="evidence" value="ECO:0007669"/>
    <property type="project" value="TreeGrafter"/>
</dbReference>
<sequence>MELIDGVPLEEHLNNLKDKNEQFAEDRIWKILMQMVLALRYLHKEKGILHRDLAPKNIMLGENDKVTITDFGLAKQKRSDCSKMTSVVGTIVYWCPEIVQNQPYGEKADVWALGCILYQMCMLKPPFYSDNMLSLVTKVSLHVFMVTKMFLVFHMLWPVTITCHLVNVYVKPKEEGFEIYS</sequence>
<accession>A0A8B6HU03</accession>
<evidence type="ECO:0000256" key="2">
    <source>
        <dbReference type="ARBA" id="ARBA00022741"/>
    </source>
</evidence>
<evidence type="ECO:0000259" key="5">
    <source>
        <dbReference type="PROSITE" id="PS50011"/>
    </source>
</evidence>
<organism evidence="6 7">
    <name type="scientific">Mytilus galloprovincialis</name>
    <name type="common">Mediterranean mussel</name>
    <dbReference type="NCBI Taxonomy" id="29158"/>
    <lineage>
        <taxon>Eukaryota</taxon>
        <taxon>Metazoa</taxon>
        <taxon>Spiralia</taxon>
        <taxon>Lophotrochozoa</taxon>
        <taxon>Mollusca</taxon>
        <taxon>Bivalvia</taxon>
        <taxon>Autobranchia</taxon>
        <taxon>Pteriomorphia</taxon>
        <taxon>Mytilida</taxon>
        <taxon>Mytiloidea</taxon>
        <taxon>Mytilidae</taxon>
        <taxon>Mytilinae</taxon>
        <taxon>Mytilus</taxon>
    </lineage>
</organism>
<dbReference type="PANTHER" id="PTHR43671:SF92">
    <property type="entry name" value="SERINE_THREONINE-PROTEIN KINASE NEK10"/>
    <property type="match status" value="1"/>
</dbReference>
<keyword evidence="3 6" id="KW-0418">Kinase</keyword>
<keyword evidence="2" id="KW-0547">Nucleotide-binding</keyword>
<dbReference type="SUPFAM" id="SSF56112">
    <property type="entry name" value="Protein kinase-like (PK-like)"/>
    <property type="match status" value="1"/>
</dbReference>
<dbReference type="GO" id="GO:0004713">
    <property type="term" value="F:protein tyrosine kinase activity"/>
    <property type="evidence" value="ECO:0007669"/>
    <property type="project" value="InterPro"/>
</dbReference>
<evidence type="ECO:0000256" key="1">
    <source>
        <dbReference type="ARBA" id="ARBA00022679"/>
    </source>
</evidence>
<dbReference type="Gene3D" id="1.10.510.10">
    <property type="entry name" value="Transferase(Phosphotransferase) domain 1"/>
    <property type="match status" value="1"/>
</dbReference>
<comment type="caution">
    <text evidence="6">The sequence shown here is derived from an EMBL/GenBank/DDBJ whole genome shotgun (WGS) entry which is preliminary data.</text>
</comment>
<dbReference type="InterPro" id="IPR020635">
    <property type="entry name" value="Tyr_kinase_cat_dom"/>
</dbReference>
<dbReference type="PROSITE" id="PS00109">
    <property type="entry name" value="PROTEIN_KINASE_TYR"/>
    <property type="match status" value="1"/>
</dbReference>
<proteinExistence type="predicted"/>
<evidence type="ECO:0000313" key="6">
    <source>
        <dbReference type="EMBL" id="VDI84129.1"/>
    </source>
</evidence>
<dbReference type="AlphaFoldDB" id="A0A8B6HU03"/>
<dbReference type="EMBL" id="UYJE01010541">
    <property type="protein sequence ID" value="VDI84129.1"/>
    <property type="molecule type" value="Genomic_DNA"/>
</dbReference>
<dbReference type="InterPro" id="IPR008266">
    <property type="entry name" value="Tyr_kinase_AS"/>
</dbReference>
<dbReference type="InterPro" id="IPR000719">
    <property type="entry name" value="Prot_kinase_dom"/>
</dbReference>
<dbReference type="OrthoDB" id="248923at2759"/>
<dbReference type="GO" id="GO:0005524">
    <property type="term" value="F:ATP binding"/>
    <property type="evidence" value="ECO:0007669"/>
    <property type="project" value="UniProtKB-KW"/>
</dbReference>
<reference evidence="6" key="1">
    <citation type="submission" date="2018-11" db="EMBL/GenBank/DDBJ databases">
        <authorList>
            <person name="Alioto T."/>
            <person name="Alioto T."/>
        </authorList>
    </citation>
    <scope>NUCLEOTIDE SEQUENCE</scope>
</reference>
<dbReference type="GO" id="GO:0004674">
    <property type="term" value="F:protein serine/threonine kinase activity"/>
    <property type="evidence" value="ECO:0007669"/>
    <property type="project" value="UniProtKB-EC"/>
</dbReference>
<keyword evidence="7" id="KW-1185">Reference proteome</keyword>
<dbReference type="PROSITE" id="PS50011">
    <property type="entry name" value="PROTEIN_KINASE_DOM"/>
    <property type="match status" value="1"/>
</dbReference>
<dbReference type="InterPro" id="IPR011009">
    <property type="entry name" value="Kinase-like_dom_sf"/>
</dbReference>
<evidence type="ECO:0000313" key="7">
    <source>
        <dbReference type="Proteomes" id="UP000596742"/>
    </source>
</evidence>
<evidence type="ECO:0000256" key="3">
    <source>
        <dbReference type="ARBA" id="ARBA00022777"/>
    </source>
</evidence>
<keyword evidence="1 6" id="KW-0808">Transferase</keyword>